<keyword evidence="1" id="KW-0812">Transmembrane</keyword>
<keyword evidence="1" id="KW-1133">Transmembrane helix</keyword>
<organism evidence="2 3">
    <name type="scientific">Kibdelosporangium banguiense</name>
    <dbReference type="NCBI Taxonomy" id="1365924"/>
    <lineage>
        <taxon>Bacteria</taxon>
        <taxon>Bacillati</taxon>
        <taxon>Actinomycetota</taxon>
        <taxon>Actinomycetes</taxon>
        <taxon>Pseudonocardiales</taxon>
        <taxon>Pseudonocardiaceae</taxon>
        <taxon>Kibdelosporangium</taxon>
    </lineage>
</organism>
<gene>
    <name evidence="2" type="ORF">JOF56_008838</name>
</gene>
<evidence type="ECO:0008006" key="4">
    <source>
        <dbReference type="Google" id="ProtNLM"/>
    </source>
</evidence>
<keyword evidence="3" id="KW-1185">Reference proteome</keyword>
<sequence length="301" mass="33780">MDELDRPKINLSELYGAKRRIPELLPAMNLAETRKIQKLIEQALRFRLSVRGPQGQRIHISKGRVRVSDGNVTLLRDITRKSTVYIVGEDNLDPADCLIHIDMSTGEAYSAGNTTPYDRKSVIDLLTQLENSAVQPREQRRYRRNELFRNVGVAGAKVLAGAAAVAAIVVGVIALVEANRPITEPIAGERIYDTRSDGQRVEWSEQFQGKDVDQLADDKSERIPADRPSVVTAPKGGVFQQCKTYSAQINEGDRFKAVFHGQRGDGFNIKFIHQNEEIEVCRNGNEDFFGDDDVLYVQRLE</sequence>
<dbReference type="RefSeq" id="WP_209645445.1">
    <property type="nucleotide sequence ID" value="NZ_JAGINW010000001.1"/>
</dbReference>
<evidence type="ECO:0000313" key="3">
    <source>
        <dbReference type="Proteomes" id="UP001519332"/>
    </source>
</evidence>
<proteinExistence type="predicted"/>
<evidence type="ECO:0000256" key="1">
    <source>
        <dbReference type="SAM" id="Phobius"/>
    </source>
</evidence>
<dbReference type="EMBL" id="JAGINW010000001">
    <property type="protein sequence ID" value="MBP2328453.1"/>
    <property type="molecule type" value="Genomic_DNA"/>
</dbReference>
<name>A0ABS4TVR2_9PSEU</name>
<protein>
    <recommendedName>
        <fullName evidence="4">DUF4115 domain-containing protein</fullName>
    </recommendedName>
</protein>
<keyword evidence="1" id="KW-0472">Membrane</keyword>
<comment type="caution">
    <text evidence="2">The sequence shown here is derived from an EMBL/GenBank/DDBJ whole genome shotgun (WGS) entry which is preliminary data.</text>
</comment>
<dbReference type="Proteomes" id="UP001519332">
    <property type="component" value="Unassembled WGS sequence"/>
</dbReference>
<accession>A0ABS4TVR2</accession>
<evidence type="ECO:0000313" key="2">
    <source>
        <dbReference type="EMBL" id="MBP2328453.1"/>
    </source>
</evidence>
<feature type="transmembrane region" description="Helical" evidence="1">
    <location>
        <begin position="147"/>
        <end position="176"/>
    </location>
</feature>
<reference evidence="2 3" key="1">
    <citation type="submission" date="2021-03" db="EMBL/GenBank/DDBJ databases">
        <title>Sequencing the genomes of 1000 actinobacteria strains.</title>
        <authorList>
            <person name="Klenk H.-P."/>
        </authorList>
    </citation>
    <scope>NUCLEOTIDE SEQUENCE [LARGE SCALE GENOMIC DNA]</scope>
    <source>
        <strain evidence="2 3">DSM 46670</strain>
    </source>
</reference>